<dbReference type="GO" id="GO:0005737">
    <property type="term" value="C:cytoplasm"/>
    <property type="evidence" value="ECO:0007669"/>
    <property type="project" value="TreeGrafter"/>
</dbReference>
<dbReference type="Proteomes" id="UP000262825">
    <property type="component" value="Unassembled WGS sequence"/>
</dbReference>
<feature type="compositionally biased region" description="Basic and acidic residues" evidence="1">
    <location>
        <begin position="679"/>
        <end position="694"/>
    </location>
</feature>
<dbReference type="VEuPathDB" id="FungiDB:SCODWIG_00944"/>
<feature type="compositionally biased region" description="Low complexity" evidence="1">
    <location>
        <begin position="611"/>
        <end position="621"/>
    </location>
</feature>
<evidence type="ECO:0000256" key="1">
    <source>
        <dbReference type="SAM" id="MobiDB-lite"/>
    </source>
</evidence>
<evidence type="ECO:0000313" key="3">
    <source>
        <dbReference type="Proteomes" id="UP000262825"/>
    </source>
</evidence>
<feature type="compositionally biased region" description="Acidic residues" evidence="1">
    <location>
        <begin position="595"/>
        <end position="610"/>
    </location>
</feature>
<protein>
    <submittedName>
        <fullName evidence="2">Related to UPF0662 protein YPL260W</fullName>
    </submittedName>
</protein>
<feature type="compositionally biased region" description="Acidic residues" evidence="1">
    <location>
        <begin position="695"/>
        <end position="705"/>
    </location>
</feature>
<dbReference type="PANTHER" id="PTHR28086">
    <property type="entry name" value="UPF0662 PROTEIN YPL260W"/>
    <property type="match status" value="1"/>
</dbReference>
<feature type="compositionally biased region" description="Basic and acidic residues" evidence="1">
    <location>
        <begin position="637"/>
        <end position="647"/>
    </location>
</feature>
<accession>A0A376B3C7</accession>
<feature type="compositionally biased region" description="Basic and acidic residues" evidence="1">
    <location>
        <begin position="553"/>
        <end position="567"/>
    </location>
</feature>
<feature type="compositionally biased region" description="Low complexity" evidence="1">
    <location>
        <begin position="522"/>
        <end position="531"/>
    </location>
</feature>
<sequence>MSQYQEVVPEEEESILNYFLEVRNSLSHLKQDRKQYLNSKDVQKIYQQVLTQVRKLDAIRSKHNGPNASDGPNVLISNNRVDSVLDDVFQLLSLSFITVGLKNSAPATYASLSTVQRLLEHLEESKVYTHHDLRPIKERLNEISVIVTKNNYKTYVYDYDQEDQPEISEIEDKNKVEEDLLLRAKLKHCMDEYQKIENNIEETDPQLQSLTERLYSIRRNLLSLAAATRKTPGSSSTNLVADKNVMFKVKEYEKELSELESHRDEFGKFKSLETGKVVENGQNVLNGLLDDCHDLLSDLLHHHSSGLEKDPNLKKIYESLIEIKTSLENLLVTRRWTLRETDLFTYQKRLSDIDSMRVNGKFPTSVNGNGDPDNKKSQSILLYLLRRCYAIIYKLLESSEPVSESLQRIHNQLTTVRRCLLDLKRMGGVDSERELYPYQMKLASLDNLRTDGKFYDDDGNIPEGQGTLNALLSECFDILHELKIEAEEKEEQRERERSTAKQKIDSDNNLENNSDIIEESDSSCSSSNNSIKKGSDANTNSKITLDEESQDEDAIKLTKDSTTRDVADFEETGGNGTNDTHHLKYLNDNEYNSTGEDEEDEEEEAEEEGDGNVSSSSSSNVEDAESLSKSTNTRTGNRKEGSVELLKKATTSGMAHGKDNKKKTNSISTISTNTGTEKGGIHEDVDYSDHSYKDYDDDDVEDSEEEEKKEQGNNDDDDDLKLQKMKE</sequence>
<feature type="region of interest" description="Disordered" evidence="1">
    <location>
        <begin position="487"/>
        <end position="727"/>
    </location>
</feature>
<dbReference type="GO" id="GO:0005634">
    <property type="term" value="C:nucleus"/>
    <property type="evidence" value="ECO:0007669"/>
    <property type="project" value="TreeGrafter"/>
</dbReference>
<dbReference type="InterPro" id="IPR018810">
    <property type="entry name" value="UPF0662"/>
</dbReference>
<dbReference type="Pfam" id="PF10303">
    <property type="entry name" value="DUF2408"/>
    <property type="match status" value="2"/>
</dbReference>
<feature type="compositionally biased region" description="Basic and acidic residues" evidence="1">
    <location>
        <begin position="487"/>
        <end position="506"/>
    </location>
</feature>
<proteinExistence type="predicted"/>
<name>A0A376B3C7_9ASCO</name>
<reference evidence="3" key="1">
    <citation type="submission" date="2018-06" db="EMBL/GenBank/DDBJ databases">
        <authorList>
            <person name="Guldener U."/>
        </authorList>
    </citation>
    <scope>NUCLEOTIDE SEQUENCE [LARGE SCALE GENOMIC DNA]</scope>
    <source>
        <strain evidence="3">UTAD17</strain>
    </source>
</reference>
<organism evidence="2 3">
    <name type="scientific">Saccharomycodes ludwigii</name>
    <dbReference type="NCBI Taxonomy" id="36035"/>
    <lineage>
        <taxon>Eukaryota</taxon>
        <taxon>Fungi</taxon>
        <taxon>Dikarya</taxon>
        <taxon>Ascomycota</taxon>
        <taxon>Saccharomycotina</taxon>
        <taxon>Saccharomycetes</taxon>
        <taxon>Saccharomycodales</taxon>
        <taxon>Saccharomycodaceae</taxon>
        <taxon>Saccharomycodes</taxon>
    </lineage>
</organism>
<dbReference type="PANTHER" id="PTHR28086:SF1">
    <property type="entry name" value="CU(2+) SUPPRESSING AND BLEOMYCIN SENSITIVE PROTEIN 1"/>
    <property type="match status" value="1"/>
</dbReference>
<feature type="compositionally biased region" description="Low complexity" evidence="1">
    <location>
        <begin position="665"/>
        <end position="674"/>
    </location>
</feature>
<dbReference type="AlphaFoldDB" id="A0A376B3C7"/>
<gene>
    <name evidence="2" type="ORF">SCODWIG_00944</name>
</gene>
<dbReference type="OrthoDB" id="2011986at2759"/>
<keyword evidence="3" id="KW-1185">Reference proteome</keyword>
<evidence type="ECO:0000313" key="2">
    <source>
        <dbReference type="EMBL" id="SSD59183.1"/>
    </source>
</evidence>
<dbReference type="EMBL" id="UFAJ01000103">
    <property type="protein sequence ID" value="SSD59183.1"/>
    <property type="molecule type" value="Genomic_DNA"/>
</dbReference>